<dbReference type="AlphaFoldDB" id="A0AAN8IQB7"/>
<organism evidence="1 2">
    <name type="scientific">Knufia fluminis</name>
    <dbReference type="NCBI Taxonomy" id="191047"/>
    <lineage>
        <taxon>Eukaryota</taxon>
        <taxon>Fungi</taxon>
        <taxon>Dikarya</taxon>
        <taxon>Ascomycota</taxon>
        <taxon>Pezizomycotina</taxon>
        <taxon>Eurotiomycetes</taxon>
        <taxon>Chaetothyriomycetidae</taxon>
        <taxon>Chaetothyriales</taxon>
        <taxon>Trichomeriaceae</taxon>
        <taxon>Knufia</taxon>
    </lineage>
</organism>
<dbReference type="EMBL" id="JAKLMC020000006">
    <property type="protein sequence ID" value="KAK5955867.1"/>
    <property type="molecule type" value="Genomic_DNA"/>
</dbReference>
<gene>
    <name evidence="1" type="ORF">OHC33_003508</name>
</gene>
<name>A0AAN8IQB7_9EURO</name>
<dbReference type="InterPro" id="IPR021047">
    <property type="entry name" value="Mannosyltransferase_CMT1"/>
</dbReference>
<accession>A0AAN8IQB7</accession>
<proteinExistence type="predicted"/>
<comment type="caution">
    <text evidence="1">The sequence shown here is derived from an EMBL/GenBank/DDBJ whole genome shotgun (WGS) entry which is preliminary data.</text>
</comment>
<evidence type="ECO:0008006" key="3">
    <source>
        <dbReference type="Google" id="ProtNLM"/>
    </source>
</evidence>
<dbReference type="PANTHER" id="PTHR34144">
    <property type="entry name" value="CHROMOSOME 8, WHOLE GENOME SHOTGUN SEQUENCE"/>
    <property type="match status" value="1"/>
</dbReference>
<dbReference type="Proteomes" id="UP001316803">
    <property type="component" value="Unassembled WGS sequence"/>
</dbReference>
<keyword evidence="2" id="KW-1185">Reference proteome</keyword>
<evidence type="ECO:0000313" key="2">
    <source>
        <dbReference type="Proteomes" id="UP001316803"/>
    </source>
</evidence>
<protein>
    <recommendedName>
        <fullName evidence="3">Glycosyltransferase family 69 protein</fullName>
    </recommendedName>
</protein>
<evidence type="ECO:0000313" key="1">
    <source>
        <dbReference type="EMBL" id="KAK5955867.1"/>
    </source>
</evidence>
<reference evidence="1 2" key="1">
    <citation type="submission" date="2022-12" db="EMBL/GenBank/DDBJ databases">
        <title>Genomic features and morphological characterization of a novel Knufia sp. strain isolated from spacecraft assembly facility.</title>
        <authorList>
            <person name="Teixeira M."/>
            <person name="Chander A.M."/>
            <person name="Stajich J.E."/>
            <person name="Venkateswaran K."/>
        </authorList>
    </citation>
    <scope>NUCLEOTIDE SEQUENCE [LARGE SCALE GENOMIC DNA]</scope>
    <source>
        <strain evidence="1 2">FJI-L2-BK-P2</strain>
    </source>
</reference>
<dbReference type="PANTHER" id="PTHR34144:SF7">
    <property type="entry name" value="EXPORT PROTEIN (CAP59), PUTATIVE (AFU_ORTHOLOGUE AFUA_7G05020)-RELATED"/>
    <property type="match status" value="1"/>
</dbReference>
<dbReference type="Pfam" id="PF11735">
    <property type="entry name" value="CAP59_mtransfer"/>
    <property type="match status" value="1"/>
</dbReference>
<sequence>MFLSRYRRTSRWPRIVICCLIFLFLLDVFRLLGSHKTFSNNLNAQTVQHIEDLPQELRNQKIYIAAQFWTSEAVLVEFWLKQFLKLLPVLGPRNIYVSIIESGSLDNTADAIRWLDGELVKLGVARTVITDPTTHEDAVNAGPLDEHGHHKNGWIPTGDTEVEGQRELRRIPYLSDIRNRGLEPLLRMHRTHGRIFDKILYLNDVYFEPSDILTLLATNAGHYDIACGIDFHYPPAFYDTFALRDIEGRGPVMSTFPYFRADETRNALLKGAPAQVKSCWNGVLVVDAAPYYDRILPNTVGSGHHLQTGLRFRGIPDSLALHKLEASECCLIHADLIASGFAQRGIFLNPAVRSGYTTEAYELTHRGPDNGFVGGWQYVTGVWKNRFARWKTDGISSSAGQNMAEVYRRIRKWQNEVTSHGEKRSEVGDYCTIMEMHILIWNGWKHVW</sequence>